<comment type="caution">
    <text evidence="3">The sequence shown here is derived from an EMBL/GenBank/DDBJ whole genome shotgun (WGS) entry which is preliminary data.</text>
</comment>
<keyword evidence="1" id="KW-1133">Transmembrane helix</keyword>
<dbReference type="InterPro" id="IPR029063">
    <property type="entry name" value="SAM-dependent_MTases_sf"/>
</dbReference>
<dbReference type="AlphaFoldDB" id="A0A9C9EKK8"/>
<keyword evidence="3" id="KW-0808">Transferase</keyword>
<sequence>MLIKEIGRDKSTTTVWDKFWAGKDPGSIYPPVTNIIEEIEDYLEIKGKKILEVGAGTGRDGLKMSEKGGDVYLLDYSRQSLHMIRSYVKDDKVKLILADARCCPFKSDSFDLVFHQGLLEHFVSPFELLAENHRILKKGGLLIVDVPQTFHIYTLLKHILIFFNLWFGGWERQFTISSLSTLLKKFNFEPVHFYGDWSRPGVFYKILREFLKKIGLILPMFPAYAGGLTKAFYRLQNRLRRKKIFLYTVLSIGIIARKK</sequence>
<keyword evidence="1" id="KW-0812">Transmembrane</keyword>
<keyword evidence="1" id="KW-0472">Membrane</keyword>
<dbReference type="Proteomes" id="UP000885826">
    <property type="component" value="Unassembled WGS sequence"/>
</dbReference>
<accession>A0A9C9EKK8</accession>
<gene>
    <name evidence="3" type="ORF">ENI34_00305</name>
</gene>
<dbReference type="GO" id="GO:0008757">
    <property type="term" value="F:S-adenosylmethionine-dependent methyltransferase activity"/>
    <property type="evidence" value="ECO:0007669"/>
    <property type="project" value="InterPro"/>
</dbReference>
<protein>
    <submittedName>
        <fullName evidence="3">Class I SAM-dependent methyltransferase</fullName>
    </submittedName>
</protein>
<dbReference type="InterPro" id="IPR013216">
    <property type="entry name" value="Methyltransf_11"/>
</dbReference>
<organism evidence="3 4">
    <name type="scientific">candidate division WOR-3 bacterium</name>
    <dbReference type="NCBI Taxonomy" id="2052148"/>
    <lineage>
        <taxon>Bacteria</taxon>
        <taxon>Bacteria division WOR-3</taxon>
    </lineage>
</organism>
<keyword evidence="3" id="KW-0489">Methyltransferase</keyword>
<dbReference type="Pfam" id="PF08241">
    <property type="entry name" value="Methyltransf_11"/>
    <property type="match status" value="1"/>
</dbReference>
<dbReference type="Gene3D" id="3.40.50.150">
    <property type="entry name" value="Vaccinia Virus protein VP39"/>
    <property type="match status" value="1"/>
</dbReference>
<dbReference type="EMBL" id="DRIG01000004">
    <property type="protein sequence ID" value="HEC77567.1"/>
    <property type="molecule type" value="Genomic_DNA"/>
</dbReference>
<evidence type="ECO:0000259" key="2">
    <source>
        <dbReference type="Pfam" id="PF08241"/>
    </source>
</evidence>
<name>A0A9C9EKK8_UNCW3</name>
<feature type="transmembrane region" description="Helical" evidence="1">
    <location>
        <begin position="214"/>
        <end position="233"/>
    </location>
</feature>
<dbReference type="PANTHER" id="PTHR43861">
    <property type="entry name" value="TRANS-ACONITATE 2-METHYLTRANSFERASE-RELATED"/>
    <property type="match status" value="1"/>
</dbReference>
<dbReference type="CDD" id="cd02440">
    <property type="entry name" value="AdoMet_MTases"/>
    <property type="match status" value="1"/>
</dbReference>
<feature type="domain" description="Methyltransferase type 11" evidence="2">
    <location>
        <begin position="51"/>
        <end position="144"/>
    </location>
</feature>
<evidence type="ECO:0000313" key="3">
    <source>
        <dbReference type="EMBL" id="HEC77567.1"/>
    </source>
</evidence>
<reference evidence="3" key="1">
    <citation type="journal article" date="2020" name="mSystems">
        <title>Genome- and Community-Level Interaction Insights into Carbon Utilization and Element Cycling Functions of Hydrothermarchaeota in Hydrothermal Sediment.</title>
        <authorList>
            <person name="Zhou Z."/>
            <person name="Liu Y."/>
            <person name="Xu W."/>
            <person name="Pan J."/>
            <person name="Luo Z.H."/>
            <person name="Li M."/>
        </authorList>
    </citation>
    <scope>NUCLEOTIDE SEQUENCE</scope>
    <source>
        <strain evidence="3">HyVt-388</strain>
    </source>
</reference>
<proteinExistence type="predicted"/>
<evidence type="ECO:0000313" key="4">
    <source>
        <dbReference type="Proteomes" id="UP000885826"/>
    </source>
</evidence>
<dbReference type="GO" id="GO:0032259">
    <property type="term" value="P:methylation"/>
    <property type="evidence" value="ECO:0007669"/>
    <property type="project" value="UniProtKB-KW"/>
</dbReference>
<evidence type="ECO:0000256" key="1">
    <source>
        <dbReference type="SAM" id="Phobius"/>
    </source>
</evidence>
<dbReference type="SUPFAM" id="SSF53335">
    <property type="entry name" value="S-adenosyl-L-methionine-dependent methyltransferases"/>
    <property type="match status" value="1"/>
</dbReference>